<dbReference type="Proteomes" id="UP001498398">
    <property type="component" value="Unassembled WGS sequence"/>
</dbReference>
<dbReference type="SUPFAM" id="SSF53098">
    <property type="entry name" value="Ribonuclease H-like"/>
    <property type="match status" value="1"/>
</dbReference>
<feature type="compositionally biased region" description="Polar residues" evidence="1">
    <location>
        <begin position="426"/>
        <end position="435"/>
    </location>
</feature>
<accession>A0ABR1J5A1</accession>
<dbReference type="PANTHER" id="PTHR43040">
    <property type="entry name" value="RIBONUCLEASE D"/>
    <property type="match status" value="1"/>
</dbReference>
<feature type="compositionally biased region" description="Polar residues" evidence="1">
    <location>
        <begin position="568"/>
        <end position="577"/>
    </location>
</feature>
<protein>
    <recommendedName>
        <fullName evidence="2">3'-5' exonuclease domain-containing protein</fullName>
    </recommendedName>
</protein>
<dbReference type="InterPro" id="IPR012337">
    <property type="entry name" value="RNaseH-like_sf"/>
</dbReference>
<comment type="caution">
    <text evidence="3">The sequence shown here is derived from an EMBL/GenBank/DDBJ whole genome shotgun (WGS) entry which is preliminary data.</text>
</comment>
<evidence type="ECO:0000313" key="4">
    <source>
        <dbReference type="Proteomes" id="UP001498398"/>
    </source>
</evidence>
<gene>
    <name evidence="3" type="ORF">VKT23_013823</name>
</gene>
<organism evidence="3 4">
    <name type="scientific">Marasmiellus scandens</name>
    <dbReference type="NCBI Taxonomy" id="2682957"/>
    <lineage>
        <taxon>Eukaryota</taxon>
        <taxon>Fungi</taxon>
        <taxon>Dikarya</taxon>
        <taxon>Basidiomycota</taxon>
        <taxon>Agaricomycotina</taxon>
        <taxon>Agaricomycetes</taxon>
        <taxon>Agaricomycetidae</taxon>
        <taxon>Agaricales</taxon>
        <taxon>Marasmiineae</taxon>
        <taxon>Omphalotaceae</taxon>
        <taxon>Marasmiellus</taxon>
    </lineage>
</organism>
<feature type="compositionally biased region" description="Basic and acidic residues" evidence="1">
    <location>
        <begin position="550"/>
        <end position="563"/>
    </location>
</feature>
<dbReference type="PANTHER" id="PTHR43040:SF1">
    <property type="entry name" value="RIBONUCLEASE D"/>
    <property type="match status" value="1"/>
</dbReference>
<reference evidence="3 4" key="1">
    <citation type="submission" date="2024-01" db="EMBL/GenBank/DDBJ databases">
        <title>A draft genome for the cacao thread blight pathogen Marasmiellus scandens.</title>
        <authorList>
            <person name="Baruah I.K."/>
            <person name="Leung J."/>
            <person name="Bukari Y."/>
            <person name="Amoako-Attah I."/>
            <person name="Meinhardt L.W."/>
            <person name="Bailey B.A."/>
            <person name="Cohen S.P."/>
        </authorList>
    </citation>
    <scope>NUCLEOTIDE SEQUENCE [LARGE SCALE GENOMIC DNA]</scope>
    <source>
        <strain evidence="3 4">GH-19</strain>
    </source>
</reference>
<evidence type="ECO:0000259" key="2">
    <source>
        <dbReference type="Pfam" id="PF01612"/>
    </source>
</evidence>
<evidence type="ECO:0000313" key="3">
    <source>
        <dbReference type="EMBL" id="KAK7448067.1"/>
    </source>
</evidence>
<dbReference type="InterPro" id="IPR002562">
    <property type="entry name" value="3'-5'_exonuclease_dom"/>
</dbReference>
<feature type="compositionally biased region" description="Basic and acidic residues" evidence="1">
    <location>
        <begin position="371"/>
        <end position="388"/>
    </location>
</feature>
<dbReference type="EMBL" id="JBANRG010000039">
    <property type="protein sequence ID" value="KAK7448067.1"/>
    <property type="molecule type" value="Genomic_DNA"/>
</dbReference>
<evidence type="ECO:0000256" key="1">
    <source>
        <dbReference type="SAM" id="MobiDB-lite"/>
    </source>
</evidence>
<proteinExistence type="predicted"/>
<feature type="domain" description="3'-5' exonuclease" evidence="2">
    <location>
        <begin position="61"/>
        <end position="169"/>
    </location>
</feature>
<dbReference type="Gene3D" id="3.30.420.10">
    <property type="entry name" value="Ribonuclease H-like superfamily/Ribonuclease H"/>
    <property type="match status" value="1"/>
</dbReference>
<feature type="compositionally biased region" description="Polar residues" evidence="1">
    <location>
        <begin position="1"/>
        <end position="22"/>
    </location>
</feature>
<keyword evidence="4" id="KW-1185">Reference proteome</keyword>
<feature type="region of interest" description="Disordered" evidence="1">
    <location>
        <begin position="1"/>
        <end position="55"/>
    </location>
</feature>
<dbReference type="InterPro" id="IPR036397">
    <property type="entry name" value="RNaseH_sf"/>
</dbReference>
<sequence>MSSAVSDQGYSRQANGQNTPTSADYDVGELNEQLEETRISSQSPSKNDGLDMEPVDLGDEVVDTKAALQAAVRDLAASEMLIVDCEGLNLGVRAGALSLLCIRSVSDTPRSYLFDVVLLERAKVSLQPVFELLSSQKIRKVFYDGRMDFCALYFGYRVTINNVIDLQIADVDSRALRGQGHEEQMQRLLRCLPYRQVHNPGNAGKYADVHLLQGLGACLVEHKVSGPGKDKVDHDTWMQRPLTDQQRVYAAKDLYLIFILLEYFQEAQYLSEDLPMWSQRYISIWSDAQPDDENVYRSHPLLPLEILRFDPTKVNVSSNRFCDGCQRSLSVRSFPLNHAHGTRSSGGRFCFVCMAVPLWIKKQEFIEEMKRKRREEKEKSEARKKGEAMEAMFGPVPPVTADGEEGPSSIAAGSPNVRLPKVWSSAGETPAQTTRPGEADSQGTSRGGRGRGRGRGGSRGFFVRGRGRGDSHGETAAEAAHPNEANSEGTSRGGRGRGRSRGFFVRGRGRGDSRGETAAQIAPSNETNTEDTSRGGRGRGSSRGFFARGRGRDRDRGDSREETAAQIAPSNEANTESTGGGGRGRDGSRGFFVRGRGRGRDDDRGHRGRGRGNRGAGGRGRGRGSDIMSNPE</sequence>
<feature type="region of interest" description="Disordered" evidence="1">
    <location>
        <begin position="371"/>
        <end position="632"/>
    </location>
</feature>
<dbReference type="Pfam" id="PF01612">
    <property type="entry name" value="DNA_pol_A_exo1"/>
    <property type="match status" value="1"/>
</dbReference>
<name>A0ABR1J5A1_9AGAR</name>